<dbReference type="Proteomes" id="UP000886998">
    <property type="component" value="Unassembled WGS sequence"/>
</dbReference>
<accession>A0A8X7CSV1</accession>
<evidence type="ECO:0000313" key="2">
    <source>
        <dbReference type="Proteomes" id="UP000886998"/>
    </source>
</evidence>
<evidence type="ECO:0000313" key="1">
    <source>
        <dbReference type="EMBL" id="GFY79746.1"/>
    </source>
</evidence>
<dbReference type="EMBL" id="BMAV01023770">
    <property type="protein sequence ID" value="GFY79746.1"/>
    <property type="molecule type" value="Genomic_DNA"/>
</dbReference>
<gene>
    <name evidence="1" type="ORF">TNIN_242831</name>
</gene>
<name>A0A8X7CSV1_9ARAC</name>
<organism evidence="1 2">
    <name type="scientific">Trichonephila inaurata madagascariensis</name>
    <dbReference type="NCBI Taxonomy" id="2747483"/>
    <lineage>
        <taxon>Eukaryota</taxon>
        <taxon>Metazoa</taxon>
        <taxon>Ecdysozoa</taxon>
        <taxon>Arthropoda</taxon>
        <taxon>Chelicerata</taxon>
        <taxon>Arachnida</taxon>
        <taxon>Araneae</taxon>
        <taxon>Araneomorphae</taxon>
        <taxon>Entelegynae</taxon>
        <taxon>Araneoidea</taxon>
        <taxon>Nephilidae</taxon>
        <taxon>Trichonephila</taxon>
        <taxon>Trichonephila inaurata</taxon>
    </lineage>
</organism>
<protein>
    <submittedName>
        <fullName evidence="1">Uncharacterized protein</fullName>
    </submittedName>
</protein>
<sequence>MKSMSRFSSASEAD</sequence>
<reference evidence="1" key="1">
    <citation type="submission" date="2020-08" db="EMBL/GenBank/DDBJ databases">
        <title>Multicomponent nature underlies the extraordinary mechanical properties of spider dragline silk.</title>
        <authorList>
            <person name="Kono N."/>
            <person name="Nakamura H."/>
            <person name="Mori M."/>
            <person name="Yoshida Y."/>
            <person name="Ohtoshi R."/>
            <person name="Malay A.D."/>
            <person name="Moran D.A.P."/>
            <person name="Tomita M."/>
            <person name="Numata K."/>
            <person name="Arakawa K."/>
        </authorList>
    </citation>
    <scope>NUCLEOTIDE SEQUENCE</scope>
</reference>
<feature type="non-terminal residue" evidence="1">
    <location>
        <position position="14"/>
    </location>
</feature>
<keyword evidence="2" id="KW-1185">Reference proteome</keyword>
<proteinExistence type="predicted"/>
<comment type="caution">
    <text evidence="1">The sequence shown here is derived from an EMBL/GenBank/DDBJ whole genome shotgun (WGS) entry which is preliminary data.</text>
</comment>